<name>A0A8T0GZW8_CERPU</name>
<evidence type="ECO:0000313" key="1">
    <source>
        <dbReference type="EMBL" id="KAG0564097.1"/>
    </source>
</evidence>
<accession>A0A8T0GZW8</accession>
<keyword evidence="2" id="KW-1185">Reference proteome</keyword>
<dbReference type="EMBL" id="CM026429">
    <property type="protein sequence ID" value="KAG0564097.1"/>
    <property type="molecule type" value="Genomic_DNA"/>
</dbReference>
<gene>
    <name evidence="1" type="ORF">KC19_8G082400</name>
</gene>
<sequence>MSSSCSSNCSSYAENSSPTISVFLLLQHLFESERGIVRYVNNKVPGRIYLWICCSEQLEVGSLVAEIVFAITKCSYVWQIKLP</sequence>
<evidence type="ECO:0000313" key="2">
    <source>
        <dbReference type="Proteomes" id="UP000822688"/>
    </source>
</evidence>
<organism evidence="1 2">
    <name type="scientific">Ceratodon purpureus</name>
    <name type="common">Fire moss</name>
    <name type="synonym">Dicranum purpureum</name>
    <dbReference type="NCBI Taxonomy" id="3225"/>
    <lineage>
        <taxon>Eukaryota</taxon>
        <taxon>Viridiplantae</taxon>
        <taxon>Streptophyta</taxon>
        <taxon>Embryophyta</taxon>
        <taxon>Bryophyta</taxon>
        <taxon>Bryophytina</taxon>
        <taxon>Bryopsida</taxon>
        <taxon>Dicranidae</taxon>
        <taxon>Pseudoditrichales</taxon>
        <taxon>Ditrichaceae</taxon>
        <taxon>Ceratodon</taxon>
    </lineage>
</organism>
<dbReference type="Proteomes" id="UP000822688">
    <property type="component" value="Chromosome 8"/>
</dbReference>
<dbReference type="AlphaFoldDB" id="A0A8T0GZW8"/>
<comment type="caution">
    <text evidence="1">The sequence shown here is derived from an EMBL/GenBank/DDBJ whole genome shotgun (WGS) entry which is preliminary data.</text>
</comment>
<proteinExistence type="predicted"/>
<protein>
    <submittedName>
        <fullName evidence="1">Uncharacterized protein</fullName>
    </submittedName>
</protein>
<reference evidence="1" key="1">
    <citation type="submission" date="2020-06" db="EMBL/GenBank/DDBJ databases">
        <title>WGS assembly of Ceratodon purpureus strain R40.</title>
        <authorList>
            <person name="Carey S.B."/>
            <person name="Jenkins J."/>
            <person name="Shu S."/>
            <person name="Lovell J.T."/>
            <person name="Sreedasyam A."/>
            <person name="Maumus F."/>
            <person name="Tiley G.P."/>
            <person name="Fernandez-Pozo N."/>
            <person name="Barry K."/>
            <person name="Chen C."/>
            <person name="Wang M."/>
            <person name="Lipzen A."/>
            <person name="Daum C."/>
            <person name="Saski C.A."/>
            <person name="Payton A.C."/>
            <person name="Mcbreen J.C."/>
            <person name="Conrad R.E."/>
            <person name="Kollar L.M."/>
            <person name="Olsson S."/>
            <person name="Huttunen S."/>
            <person name="Landis J.B."/>
            <person name="Wickett N.J."/>
            <person name="Johnson M.G."/>
            <person name="Rensing S.A."/>
            <person name="Grimwood J."/>
            <person name="Schmutz J."/>
            <person name="Mcdaniel S.F."/>
        </authorList>
    </citation>
    <scope>NUCLEOTIDE SEQUENCE</scope>
    <source>
        <strain evidence="1">R40</strain>
    </source>
</reference>